<reference evidence="1 2" key="1">
    <citation type="submission" date="2019-04" db="EMBL/GenBank/DDBJ databases">
        <title>Flavobacterium sp. strain DS2-A Genome sequencing and assembly.</title>
        <authorList>
            <person name="Kim I."/>
        </authorList>
    </citation>
    <scope>NUCLEOTIDE SEQUENCE [LARGE SCALE GENOMIC DNA]</scope>
    <source>
        <strain evidence="1 2">DS2-A</strain>
    </source>
</reference>
<accession>A0A4Z0LCW5</accession>
<dbReference type="AlphaFoldDB" id="A0A4Z0LCW5"/>
<dbReference type="EMBL" id="SRLH01000001">
    <property type="protein sequence ID" value="TGD59721.1"/>
    <property type="molecule type" value="Genomic_DNA"/>
</dbReference>
<dbReference type="OrthoDB" id="697275at2"/>
<dbReference type="InterPro" id="IPR032774">
    <property type="entry name" value="WG_beta_rep"/>
</dbReference>
<dbReference type="Proteomes" id="UP000297407">
    <property type="component" value="Unassembled WGS sequence"/>
</dbReference>
<dbReference type="Pfam" id="PF14903">
    <property type="entry name" value="WG_beta_rep"/>
    <property type="match status" value="1"/>
</dbReference>
<evidence type="ECO:0008006" key="3">
    <source>
        <dbReference type="Google" id="ProtNLM"/>
    </source>
</evidence>
<keyword evidence="2" id="KW-1185">Reference proteome</keyword>
<evidence type="ECO:0000313" key="2">
    <source>
        <dbReference type="Proteomes" id="UP000297407"/>
    </source>
</evidence>
<gene>
    <name evidence="1" type="ORF">E4635_01945</name>
</gene>
<sequence>MKSLFCFLFALTSLHGFSQTEKLFYYSENDSLIGVKNEKGQVIIPAKYCLMSFATIKNNPIKENVILFWIAKEGPKAYDRKGNFLFTPYIFDNGFDDFQEGCMRFTENKKIGLANKNGTVVIPAKYDWISPVTFGIVNYCNGCYWDRSKDEEHPALVGGTWGYLDKAGNEIALTRIRNHPKDIKIKNNEFIPYQFRYTAKEIGILDFFEKRKELIITINHLVYPKENFSFEITERPTESEPYYIIRSFELLEGYAVGSNYYDDFQNFKVSADGKKYYVTHIDLVDHKEYSEYVARKTEVDKWIQKELRAVKK</sequence>
<dbReference type="RefSeq" id="WP_135524928.1">
    <property type="nucleotide sequence ID" value="NZ_SRLH01000001.1"/>
</dbReference>
<name>A0A4Z0LCW5_9FLAO</name>
<organism evidence="1 2">
    <name type="scientific">Flavobacterium humi</name>
    <dbReference type="NCBI Taxonomy" id="2562683"/>
    <lineage>
        <taxon>Bacteria</taxon>
        <taxon>Pseudomonadati</taxon>
        <taxon>Bacteroidota</taxon>
        <taxon>Flavobacteriia</taxon>
        <taxon>Flavobacteriales</taxon>
        <taxon>Flavobacteriaceae</taxon>
        <taxon>Flavobacterium</taxon>
    </lineage>
</organism>
<evidence type="ECO:0000313" key="1">
    <source>
        <dbReference type="EMBL" id="TGD59721.1"/>
    </source>
</evidence>
<proteinExistence type="predicted"/>
<protein>
    <recommendedName>
        <fullName evidence="3">WG repeat-containing protein</fullName>
    </recommendedName>
</protein>
<comment type="caution">
    <text evidence="1">The sequence shown here is derived from an EMBL/GenBank/DDBJ whole genome shotgun (WGS) entry which is preliminary data.</text>
</comment>